<dbReference type="EC" id="3.5.1.9" evidence="3"/>
<evidence type="ECO:0000313" key="5">
    <source>
        <dbReference type="EMBL" id="KAK4186109.1"/>
    </source>
</evidence>
<feature type="region of interest" description="Disordered" evidence="4">
    <location>
        <begin position="173"/>
        <end position="192"/>
    </location>
</feature>
<evidence type="ECO:0000256" key="1">
    <source>
        <dbReference type="ARBA" id="ARBA00022801"/>
    </source>
</evidence>
<reference evidence="5" key="1">
    <citation type="journal article" date="2023" name="Mol. Phylogenet. Evol.">
        <title>Genome-scale phylogeny and comparative genomics of the fungal order Sordariales.</title>
        <authorList>
            <person name="Hensen N."/>
            <person name="Bonometti L."/>
            <person name="Westerberg I."/>
            <person name="Brannstrom I.O."/>
            <person name="Guillou S."/>
            <person name="Cros-Aarteil S."/>
            <person name="Calhoun S."/>
            <person name="Haridas S."/>
            <person name="Kuo A."/>
            <person name="Mondo S."/>
            <person name="Pangilinan J."/>
            <person name="Riley R."/>
            <person name="LaButti K."/>
            <person name="Andreopoulos B."/>
            <person name="Lipzen A."/>
            <person name="Chen C."/>
            <person name="Yan M."/>
            <person name="Daum C."/>
            <person name="Ng V."/>
            <person name="Clum A."/>
            <person name="Steindorff A."/>
            <person name="Ohm R.A."/>
            <person name="Martin F."/>
            <person name="Silar P."/>
            <person name="Natvig D.O."/>
            <person name="Lalanne C."/>
            <person name="Gautier V."/>
            <person name="Ament-Velasquez S.L."/>
            <person name="Kruys A."/>
            <person name="Hutchinson M.I."/>
            <person name="Powell A.J."/>
            <person name="Barry K."/>
            <person name="Miller A.N."/>
            <person name="Grigoriev I.V."/>
            <person name="Debuchy R."/>
            <person name="Gladieux P."/>
            <person name="Hiltunen Thoren M."/>
            <person name="Johannesson H."/>
        </authorList>
    </citation>
    <scope>NUCLEOTIDE SEQUENCE</scope>
    <source>
        <strain evidence="5">PSN309</strain>
    </source>
</reference>
<protein>
    <recommendedName>
        <fullName evidence="3">Kynurenine formamidase</fullName>
        <shortName evidence="3">KFA</shortName>
        <shortName evidence="3">KFase</shortName>
        <ecNumber evidence="3">3.5.1.9</ecNumber>
    </recommendedName>
    <alternativeName>
        <fullName evidence="3">Arylformamidase</fullName>
    </alternativeName>
    <alternativeName>
        <fullName evidence="3">N-formylkynurenine formamidase</fullName>
        <shortName evidence="3">FKF</shortName>
    </alternativeName>
</protein>
<accession>A0AAN6WQ42</accession>
<proteinExistence type="inferred from homology"/>
<feature type="active site" evidence="3">
    <location>
        <position position="352"/>
    </location>
</feature>
<evidence type="ECO:0000256" key="4">
    <source>
        <dbReference type="SAM" id="MobiDB-lite"/>
    </source>
</evidence>
<sequence length="373" mass="40484">MWRRLKEVAVKLRGGRHGGVDSLNPSSTAPGESQPVLENETTAIMATEQDKPTWAAVPWTPVNDKEHGDKLIGWHKAHVPYVPGSDVFLQSLHVWLPASVVGKDEVPDASVPLPSSRKGRWVVYIHGGAWRDPKIDASSFAPTAIRILQAASSETKSGSGPIAGVASLNYRLSPHPEHPTDKPDPSREAKHPDHISDVLAGLSFLQRLGGASGKWVLSGHSCGATLAFQAVMDPSRWGLSTEIAKPAVIVGLNGLYDLYGFITAPPAKYAGLRDAYEEFVSGAFGEDRDVWKKACPATAEKWADEWKGGKRVVLVQSREDTLVPYDQLEKMGAYLSKSSSLDIKEMQAGGDHDDIWQKGDRLAEILYDVALGL</sequence>
<comment type="subunit">
    <text evidence="3">Homodimer.</text>
</comment>
<comment type="caution">
    <text evidence="5">The sequence shown here is derived from an EMBL/GenBank/DDBJ whole genome shotgun (WGS) entry which is preliminary data.</text>
</comment>
<feature type="active site" evidence="3">
    <location>
        <position position="320"/>
    </location>
</feature>
<dbReference type="GO" id="GO:0019441">
    <property type="term" value="P:L-tryptophan catabolic process to kynurenine"/>
    <property type="evidence" value="ECO:0007669"/>
    <property type="project" value="UniProtKB-UniRule"/>
</dbReference>
<comment type="function">
    <text evidence="3">Catalyzes the hydrolysis of N-formyl-L-kynurenine to L-kynurenine, the second step in the kynurenine pathway of tryptophan degradation. Kynurenine may be further oxidized to nicotinic acid, NAD(H) and NADP(H). Required for elimination of toxic metabolites.</text>
</comment>
<evidence type="ECO:0000313" key="6">
    <source>
        <dbReference type="Proteomes" id="UP001302126"/>
    </source>
</evidence>
<keyword evidence="1 3" id="KW-0378">Hydrolase</keyword>
<reference evidence="5" key="2">
    <citation type="submission" date="2023-05" db="EMBL/GenBank/DDBJ databases">
        <authorList>
            <consortium name="Lawrence Berkeley National Laboratory"/>
            <person name="Steindorff A."/>
            <person name="Hensen N."/>
            <person name="Bonometti L."/>
            <person name="Westerberg I."/>
            <person name="Brannstrom I.O."/>
            <person name="Guillou S."/>
            <person name="Cros-Aarteil S."/>
            <person name="Calhoun S."/>
            <person name="Haridas S."/>
            <person name="Kuo A."/>
            <person name="Mondo S."/>
            <person name="Pangilinan J."/>
            <person name="Riley R."/>
            <person name="Labutti K."/>
            <person name="Andreopoulos B."/>
            <person name="Lipzen A."/>
            <person name="Chen C."/>
            <person name="Yanf M."/>
            <person name="Daum C."/>
            <person name="Ng V."/>
            <person name="Clum A."/>
            <person name="Ohm R."/>
            <person name="Martin F."/>
            <person name="Silar P."/>
            <person name="Natvig D."/>
            <person name="Lalanne C."/>
            <person name="Gautier V."/>
            <person name="Ament-Velasquez S.L."/>
            <person name="Kruys A."/>
            <person name="Hutchinson M.I."/>
            <person name="Powell A.J."/>
            <person name="Barry K."/>
            <person name="Miller A.N."/>
            <person name="Grigoriev I.V."/>
            <person name="Debuchy R."/>
            <person name="Gladieux P."/>
            <person name="Thoren M.H."/>
            <person name="Johannesson H."/>
        </authorList>
    </citation>
    <scope>NUCLEOTIDE SEQUENCE</scope>
    <source>
        <strain evidence="5">PSN309</strain>
    </source>
</reference>
<feature type="short sequence motif" description="HGGXW" evidence="3">
    <location>
        <begin position="126"/>
        <end position="130"/>
    </location>
</feature>
<dbReference type="PANTHER" id="PTHR48081:SF33">
    <property type="entry name" value="KYNURENINE FORMAMIDASE"/>
    <property type="match status" value="1"/>
</dbReference>
<dbReference type="InterPro" id="IPR027519">
    <property type="entry name" value="KFase_ver/fungi-typ"/>
</dbReference>
<keyword evidence="6" id="KW-1185">Reference proteome</keyword>
<organism evidence="5 6">
    <name type="scientific">Podospora australis</name>
    <dbReference type="NCBI Taxonomy" id="1536484"/>
    <lineage>
        <taxon>Eukaryota</taxon>
        <taxon>Fungi</taxon>
        <taxon>Dikarya</taxon>
        <taxon>Ascomycota</taxon>
        <taxon>Pezizomycotina</taxon>
        <taxon>Sordariomycetes</taxon>
        <taxon>Sordariomycetidae</taxon>
        <taxon>Sordariales</taxon>
        <taxon>Podosporaceae</taxon>
        <taxon>Podospora</taxon>
    </lineage>
</organism>
<name>A0AAN6WQ42_9PEZI</name>
<comment type="pathway">
    <text evidence="3">Amino-acid degradation; L-tryptophan degradation via kynurenine pathway; L-kynurenine from L-tryptophan: step 2/2.</text>
</comment>
<feature type="compositionally biased region" description="Basic and acidic residues" evidence="4">
    <location>
        <begin position="174"/>
        <end position="192"/>
    </location>
</feature>
<comment type="domain">
    <text evidence="3">The main chain amide nitrogen atoms of the second glycine and its adjacent residue in the HGGXW motif define the oxyanion hole, and stabilize the oxyanion that forms during the nucleophilic attack by the catalytic serine during substrate cleavage.</text>
</comment>
<feature type="region of interest" description="Disordered" evidence="4">
    <location>
        <begin position="15"/>
        <end position="35"/>
    </location>
</feature>
<gene>
    <name evidence="5" type="ORF">QBC35DRAFT_283793</name>
</gene>
<dbReference type="Gene3D" id="3.40.50.1820">
    <property type="entry name" value="alpha/beta hydrolase"/>
    <property type="match status" value="1"/>
</dbReference>
<dbReference type="EMBL" id="MU864431">
    <property type="protein sequence ID" value="KAK4186109.1"/>
    <property type="molecule type" value="Genomic_DNA"/>
</dbReference>
<keyword evidence="2 3" id="KW-0823">Tryptophan catabolism</keyword>
<dbReference type="GO" id="GO:0004061">
    <property type="term" value="F:arylformamidase activity"/>
    <property type="evidence" value="ECO:0007669"/>
    <property type="project" value="UniProtKB-UniRule"/>
</dbReference>
<dbReference type="Proteomes" id="UP001302126">
    <property type="component" value="Unassembled WGS sequence"/>
</dbReference>
<evidence type="ECO:0000256" key="2">
    <source>
        <dbReference type="ARBA" id="ARBA00023079"/>
    </source>
</evidence>
<dbReference type="InterPro" id="IPR050300">
    <property type="entry name" value="GDXG_lipolytic_enzyme"/>
</dbReference>
<feature type="active site" description="Nucleophile" evidence="3">
    <location>
        <position position="221"/>
    </location>
</feature>
<comment type="catalytic activity">
    <reaction evidence="3">
        <text>N-formyl-L-kynurenine + H2O = L-kynurenine + formate + H(+)</text>
        <dbReference type="Rhea" id="RHEA:13009"/>
        <dbReference type="ChEBI" id="CHEBI:15377"/>
        <dbReference type="ChEBI" id="CHEBI:15378"/>
        <dbReference type="ChEBI" id="CHEBI:15740"/>
        <dbReference type="ChEBI" id="CHEBI:57959"/>
        <dbReference type="ChEBI" id="CHEBI:58629"/>
        <dbReference type="EC" id="3.5.1.9"/>
    </reaction>
</comment>
<comment type="similarity">
    <text evidence="3">Belongs to the kynurenine formamidase family.</text>
</comment>
<dbReference type="AlphaFoldDB" id="A0AAN6WQ42"/>
<dbReference type="GO" id="GO:0034354">
    <property type="term" value="P:'de novo' NAD+ biosynthetic process from L-tryptophan"/>
    <property type="evidence" value="ECO:0007669"/>
    <property type="project" value="UniProtKB-UniRule"/>
</dbReference>
<dbReference type="PANTHER" id="PTHR48081">
    <property type="entry name" value="AB HYDROLASE SUPERFAMILY PROTEIN C4A8.06C"/>
    <property type="match status" value="1"/>
</dbReference>
<dbReference type="InterPro" id="IPR029058">
    <property type="entry name" value="AB_hydrolase_fold"/>
</dbReference>
<dbReference type="SUPFAM" id="SSF53474">
    <property type="entry name" value="alpha/beta-Hydrolases"/>
    <property type="match status" value="1"/>
</dbReference>
<evidence type="ECO:0000256" key="3">
    <source>
        <dbReference type="HAMAP-Rule" id="MF_03014"/>
    </source>
</evidence>
<dbReference type="HAMAP" id="MF_03014">
    <property type="entry name" value="KFase"/>
    <property type="match status" value="1"/>
</dbReference>